<dbReference type="Gene3D" id="3.100.10.10">
    <property type="match status" value="1"/>
</dbReference>
<dbReference type="GeneTree" id="ENSGT00390000005534"/>
<dbReference type="Proteomes" id="UP000694414">
    <property type="component" value="Unplaced"/>
</dbReference>
<dbReference type="InterPro" id="IPR021131">
    <property type="entry name" value="Ribosomal_uL15/eL18"/>
</dbReference>
<keyword evidence="4" id="KW-0379">Hydroxylation</keyword>
<reference evidence="8" key="2">
    <citation type="submission" date="2025-09" db="UniProtKB">
        <authorList>
            <consortium name="Ensembl"/>
        </authorList>
    </citation>
    <scope>IDENTIFICATION</scope>
</reference>
<feature type="domain" description="Large ribosomal subunit protein uL15/eL18" evidence="7">
    <location>
        <begin position="75"/>
        <end position="108"/>
    </location>
</feature>
<dbReference type="PANTHER" id="PTHR11721">
    <property type="entry name" value="60S RIBOSOMAL PROTEIN L27A"/>
    <property type="match status" value="1"/>
</dbReference>
<evidence type="ECO:0000256" key="3">
    <source>
        <dbReference type="ARBA" id="ARBA00023274"/>
    </source>
</evidence>
<dbReference type="GO" id="GO:0003735">
    <property type="term" value="F:structural constituent of ribosome"/>
    <property type="evidence" value="ECO:0007669"/>
    <property type="project" value="TreeGrafter"/>
</dbReference>
<dbReference type="FunFam" id="3.100.10.10:FF:000024">
    <property type="entry name" value="RPL27A isoform 10"/>
    <property type="match status" value="1"/>
</dbReference>
<name>A0A8C9DP33_PROSS</name>
<dbReference type="Ensembl" id="ENSPSMT00000026890.1">
    <property type="protein sequence ID" value="ENSPSMP00000023153.1"/>
    <property type="gene ID" value="ENSPSMG00000016385.1"/>
</dbReference>
<evidence type="ECO:0000313" key="9">
    <source>
        <dbReference type="Proteomes" id="UP000694414"/>
    </source>
</evidence>
<evidence type="ECO:0000256" key="5">
    <source>
        <dbReference type="ARBA" id="ARBA00035200"/>
    </source>
</evidence>
<dbReference type="PANTHER" id="PTHR11721:SF3">
    <property type="entry name" value="LARGE RIBOSOMAL SUBUNIT PROTEIN UL15"/>
    <property type="match status" value="1"/>
</dbReference>
<reference evidence="8" key="1">
    <citation type="submission" date="2025-08" db="UniProtKB">
        <authorList>
            <consortium name="Ensembl"/>
        </authorList>
    </citation>
    <scope>IDENTIFICATION</scope>
</reference>
<keyword evidence="2" id="KW-0689">Ribosomal protein</keyword>
<evidence type="ECO:0000313" key="8">
    <source>
        <dbReference type="Ensembl" id="ENSPSMP00000023153.1"/>
    </source>
</evidence>
<keyword evidence="3" id="KW-0687">Ribonucleoprotein</keyword>
<evidence type="ECO:0000259" key="7">
    <source>
        <dbReference type="Pfam" id="PF00828"/>
    </source>
</evidence>
<evidence type="ECO:0000256" key="4">
    <source>
        <dbReference type="ARBA" id="ARBA00023278"/>
    </source>
</evidence>
<evidence type="ECO:0000256" key="1">
    <source>
        <dbReference type="ARBA" id="ARBA00007320"/>
    </source>
</evidence>
<organism evidence="8 9">
    <name type="scientific">Prolemur simus</name>
    <name type="common">Greater bamboo lemur</name>
    <name type="synonym">Hapalemur simus</name>
    <dbReference type="NCBI Taxonomy" id="1328070"/>
    <lineage>
        <taxon>Eukaryota</taxon>
        <taxon>Metazoa</taxon>
        <taxon>Chordata</taxon>
        <taxon>Craniata</taxon>
        <taxon>Vertebrata</taxon>
        <taxon>Euteleostomi</taxon>
        <taxon>Mammalia</taxon>
        <taxon>Eutheria</taxon>
        <taxon>Euarchontoglires</taxon>
        <taxon>Primates</taxon>
        <taxon>Strepsirrhini</taxon>
        <taxon>Lemuriformes</taxon>
        <taxon>Lemuridae</taxon>
        <taxon>Prolemur</taxon>
    </lineage>
</organism>
<evidence type="ECO:0000256" key="6">
    <source>
        <dbReference type="ARBA" id="ARBA00035527"/>
    </source>
</evidence>
<keyword evidence="9" id="KW-1185">Reference proteome</keyword>
<dbReference type="AlphaFoldDB" id="A0A8C9DP33"/>
<dbReference type="InterPro" id="IPR036227">
    <property type="entry name" value="Ribosomal_uL15/eL18_sf"/>
</dbReference>
<proteinExistence type="inferred from homology"/>
<protein>
    <recommendedName>
        <fullName evidence="5">Large ribosomal subunit protein uL15</fullName>
    </recommendedName>
    <alternativeName>
        <fullName evidence="6">60S ribosomal protein L27a</fullName>
    </alternativeName>
</protein>
<evidence type="ECO:0000256" key="2">
    <source>
        <dbReference type="ARBA" id="ARBA00022980"/>
    </source>
</evidence>
<dbReference type="GO" id="GO:0022625">
    <property type="term" value="C:cytosolic large ribosomal subunit"/>
    <property type="evidence" value="ECO:0007669"/>
    <property type="project" value="TreeGrafter"/>
</dbReference>
<dbReference type="SUPFAM" id="SSF52080">
    <property type="entry name" value="Ribosomal proteins L15p and L18e"/>
    <property type="match status" value="1"/>
</dbReference>
<comment type="similarity">
    <text evidence="1">Belongs to the universal ribosomal protein uL15 family.</text>
</comment>
<sequence>MLDNAGGMPHHRVSFSMYRLGHSGKVGMRHYRLNRNQSSCPTIHLDKLWTSVSEHTWVNAANKTGTAPITDVVRSDCDKGRGKGKLPKQPVTVKAKFFSRKAKQKIKGVVCSGWGGEGDLMAGSHMERGSLNANK</sequence>
<dbReference type="Pfam" id="PF00828">
    <property type="entry name" value="Ribosomal_L27A"/>
    <property type="match status" value="1"/>
</dbReference>
<accession>A0A8C9DP33</accession>